<protein>
    <submittedName>
        <fullName evidence="2">DUF3574 domain-containing protein</fullName>
    </submittedName>
</protein>
<dbReference type="RefSeq" id="WP_344211261.1">
    <property type="nucleotide sequence ID" value="NZ_BAAAOS010000014.1"/>
</dbReference>
<accession>A0ABN2CTS2</accession>
<feature type="chain" id="PRO_5045626184" evidence="1">
    <location>
        <begin position="26"/>
        <end position="152"/>
    </location>
</feature>
<organism evidence="2 3">
    <name type="scientific">Kribbella sancticallisti</name>
    <dbReference type="NCBI Taxonomy" id="460087"/>
    <lineage>
        <taxon>Bacteria</taxon>
        <taxon>Bacillati</taxon>
        <taxon>Actinomycetota</taxon>
        <taxon>Actinomycetes</taxon>
        <taxon>Propionibacteriales</taxon>
        <taxon>Kribbellaceae</taxon>
        <taxon>Kribbella</taxon>
    </lineage>
</organism>
<dbReference type="Proteomes" id="UP001500393">
    <property type="component" value="Unassembled WGS sequence"/>
</dbReference>
<dbReference type="Pfam" id="PF12098">
    <property type="entry name" value="DUF3574"/>
    <property type="match status" value="1"/>
</dbReference>
<evidence type="ECO:0000256" key="1">
    <source>
        <dbReference type="SAM" id="SignalP"/>
    </source>
</evidence>
<name>A0ABN2CTS2_9ACTN</name>
<keyword evidence="1" id="KW-0732">Signal</keyword>
<feature type="signal peptide" evidence="1">
    <location>
        <begin position="1"/>
        <end position="25"/>
    </location>
</feature>
<dbReference type="EMBL" id="BAAAOS010000014">
    <property type="protein sequence ID" value="GAA1563054.1"/>
    <property type="molecule type" value="Genomic_DNA"/>
</dbReference>
<reference evidence="2 3" key="1">
    <citation type="journal article" date="2019" name="Int. J. Syst. Evol. Microbiol.">
        <title>The Global Catalogue of Microorganisms (GCM) 10K type strain sequencing project: providing services to taxonomists for standard genome sequencing and annotation.</title>
        <authorList>
            <consortium name="The Broad Institute Genomics Platform"/>
            <consortium name="The Broad Institute Genome Sequencing Center for Infectious Disease"/>
            <person name="Wu L."/>
            <person name="Ma J."/>
        </authorList>
    </citation>
    <scope>NUCLEOTIDE SEQUENCE [LARGE SCALE GENOMIC DNA]</scope>
    <source>
        <strain evidence="2 3">JCM 14969</strain>
    </source>
</reference>
<proteinExistence type="predicted"/>
<comment type="caution">
    <text evidence="2">The sequence shown here is derived from an EMBL/GenBank/DDBJ whole genome shotgun (WGS) entry which is preliminary data.</text>
</comment>
<dbReference type="InterPro" id="IPR021957">
    <property type="entry name" value="DUF3574"/>
</dbReference>
<evidence type="ECO:0000313" key="3">
    <source>
        <dbReference type="Proteomes" id="UP001500393"/>
    </source>
</evidence>
<gene>
    <name evidence="2" type="ORF">GCM10009789_15220</name>
</gene>
<sequence>MPRILPRLLAGGALIATLGLTTANASAPASPQAGSVSDTAAMQRAPGTTFLRTELYFGSQKPKGQVTASQFDWFVDKVVTPRFPDGLTQLTGKGQFLGSTGPIEEKSFVLVLLYPVNDKAANQEIEEIRTSYKLLFQQESVLRADSRDLVSF</sequence>
<keyword evidence="3" id="KW-1185">Reference proteome</keyword>
<evidence type="ECO:0000313" key="2">
    <source>
        <dbReference type="EMBL" id="GAA1563054.1"/>
    </source>
</evidence>